<evidence type="ECO:0000256" key="3">
    <source>
        <dbReference type="ARBA" id="ARBA00010008"/>
    </source>
</evidence>
<gene>
    <name evidence="7" type="primary">kbl</name>
    <name evidence="9" type="ORF">N800_05240</name>
</gene>
<dbReference type="CDD" id="cd06454">
    <property type="entry name" value="KBL_like"/>
    <property type="match status" value="1"/>
</dbReference>
<dbReference type="FunFam" id="3.40.640.10:FF:000006">
    <property type="entry name" value="5-aminolevulinate synthase, mitochondrial"/>
    <property type="match status" value="1"/>
</dbReference>
<feature type="binding site" evidence="7">
    <location>
        <begin position="277"/>
        <end position="278"/>
    </location>
    <ligand>
        <name>pyridoxal 5'-phosphate</name>
        <dbReference type="ChEBI" id="CHEBI:597326"/>
        <note>ligand shared between dimeric partners</note>
    </ligand>
</feature>
<dbReference type="EMBL" id="AVPU01000016">
    <property type="protein sequence ID" value="KGM54127.1"/>
    <property type="molecule type" value="Genomic_DNA"/>
</dbReference>
<comment type="caution">
    <text evidence="9">The sequence shown here is derived from an EMBL/GenBank/DDBJ whole genome shotgun (WGS) entry which is preliminary data.</text>
</comment>
<dbReference type="EC" id="2.3.1.29" evidence="7"/>
<dbReference type="GO" id="GO:0019518">
    <property type="term" value="P:L-threonine catabolic process to glycine"/>
    <property type="evidence" value="ECO:0007669"/>
    <property type="project" value="UniProtKB-UniRule"/>
</dbReference>
<reference evidence="9 10" key="1">
    <citation type="submission" date="2013-08" db="EMBL/GenBank/DDBJ databases">
        <title>Genome sequencing of Lysobacter.</title>
        <authorList>
            <person name="Zhang S."/>
            <person name="Wang G."/>
        </authorList>
    </citation>
    <scope>NUCLEOTIDE SEQUENCE [LARGE SCALE GENOMIC DNA]</scope>
    <source>
        <strain evidence="9 10">GH1-9</strain>
    </source>
</reference>
<evidence type="ECO:0000256" key="1">
    <source>
        <dbReference type="ARBA" id="ARBA00004746"/>
    </source>
</evidence>
<dbReference type="STRING" id="1385517.N800_05240"/>
<dbReference type="AlphaFoldDB" id="A0A0A0EY94"/>
<evidence type="ECO:0000256" key="7">
    <source>
        <dbReference type="HAMAP-Rule" id="MF_00985"/>
    </source>
</evidence>
<evidence type="ECO:0000259" key="8">
    <source>
        <dbReference type="Pfam" id="PF00155"/>
    </source>
</evidence>
<feature type="modified residue" description="N6-(pyridoxal phosphate)lysine" evidence="7">
    <location>
        <position position="247"/>
    </location>
</feature>
<dbReference type="HAMAP" id="MF_00985">
    <property type="entry name" value="2am3keto_CoA_ligase"/>
    <property type="match status" value="1"/>
</dbReference>
<dbReference type="PANTHER" id="PTHR13693">
    <property type="entry name" value="CLASS II AMINOTRANSFERASE/8-AMINO-7-OXONONANOATE SYNTHASE"/>
    <property type="match status" value="1"/>
</dbReference>
<evidence type="ECO:0000256" key="5">
    <source>
        <dbReference type="ARBA" id="ARBA00022898"/>
    </source>
</evidence>
<keyword evidence="10" id="KW-1185">Reference proteome</keyword>
<dbReference type="RefSeq" id="WP_036137902.1">
    <property type="nucleotide sequence ID" value="NZ_AVPU01000016.1"/>
</dbReference>
<comment type="similarity">
    <text evidence="3">Belongs to the class-II pyridoxal-phosphate-dependent aminotransferase family. BioF subfamily.</text>
</comment>
<feature type="binding site" description="in other chain" evidence="7">
    <location>
        <begin position="114"/>
        <end position="115"/>
    </location>
    <ligand>
        <name>pyridoxal 5'-phosphate</name>
        <dbReference type="ChEBI" id="CHEBI:597326"/>
        <note>ligand shared between dimeric partners</note>
    </ligand>
</feature>
<feature type="domain" description="Aminotransferase class I/classII large" evidence="8">
    <location>
        <begin position="46"/>
        <end position="390"/>
    </location>
</feature>
<protein>
    <recommendedName>
        <fullName evidence="7">2-amino-3-ketobutyrate coenzyme A ligase</fullName>
        <shortName evidence="7">AKB ligase</shortName>
        <ecNumber evidence="7">2.3.1.29</ecNumber>
    </recommendedName>
    <alternativeName>
        <fullName evidence="7">Glycine acetyltransferase</fullName>
    </alternativeName>
</protein>
<feature type="binding site" evidence="7">
    <location>
        <position position="139"/>
    </location>
    <ligand>
        <name>substrate</name>
    </ligand>
</feature>
<keyword evidence="6 7" id="KW-0012">Acyltransferase</keyword>
<accession>A0A0A0EY94</accession>
<dbReference type="eggNOG" id="COG0156">
    <property type="taxonomic scope" value="Bacteria"/>
</dbReference>
<dbReference type="GO" id="GO:0005829">
    <property type="term" value="C:cytosol"/>
    <property type="evidence" value="ECO:0007669"/>
    <property type="project" value="TreeGrafter"/>
</dbReference>
<dbReference type="Gene3D" id="3.40.640.10">
    <property type="entry name" value="Type I PLP-dependent aspartate aminotransferase-like (Major domain)"/>
    <property type="match status" value="1"/>
</dbReference>
<evidence type="ECO:0000256" key="2">
    <source>
        <dbReference type="ARBA" id="ARBA00005029"/>
    </source>
</evidence>
<evidence type="ECO:0000256" key="6">
    <source>
        <dbReference type="ARBA" id="ARBA00023315"/>
    </source>
</evidence>
<keyword evidence="4 7" id="KW-0808">Transferase</keyword>
<dbReference type="Pfam" id="PF00155">
    <property type="entry name" value="Aminotran_1_2"/>
    <property type="match status" value="1"/>
</dbReference>
<evidence type="ECO:0000256" key="4">
    <source>
        <dbReference type="ARBA" id="ARBA00022679"/>
    </source>
</evidence>
<dbReference type="SUPFAM" id="SSF53383">
    <property type="entry name" value="PLP-dependent transferases"/>
    <property type="match status" value="1"/>
</dbReference>
<comment type="function">
    <text evidence="7">Catalyzes the cleavage of 2-amino-3-ketobutyrate to glycine and acetyl-CoA.</text>
</comment>
<organism evidence="9 10">
    <name type="scientific">Lysobacter daejeonensis GH1-9</name>
    <dbReference type="NCBI Taxonomy" id="1385517"/>
    <lineage>
        <taxon>Bacteria</taxon>
        <taxon>Pseudomonadati</taxon>
        <taxon>Pseudomonadota</taxon>
        <taxon>Gammaproteobacteria</taxon>
        <taxon>Lysobacterales</taxon>
        <taxon>Lysobacteraceae</taxon>
        <taxon>Aerolutibacter</taxon>
    </lineage>
</organism>
<dbReference type="Proteomes" id="UP000029998">
    <property type="component" value="Unassembled WGS sequence"/>
</dbReference>
<keyword evidence="9" id="KW-0436">Ligase</keyword>
<dbReference type="Gene3D" id="3.90.1150.10">
    <property type="entry name" value="Aspartate Aminotransferase, domain 1"/>
    <property type="match status" value="1"/>
</dbReference>
<sequence length="402" mass="43634">MSDATVSLTARYADELDAIRAQGLFKSERIITSPQSAEITLADGRTVLNFCANNYLGLADHPDVIAAAKEALDTHGFGMASVRFICGTQDLHKQLEKTIADFFGTEDTILYAACFDANGGLFEPLLGEQDAIISDALNHASIIDGVRLCKAKRYRYANCDMADLEKQLQQAKADGARTIMITTDGVFSMDGFIAPLDEITRLAQQYGALVHIDECHATGFLGATGRGSAEVKGVMDKIDIFTGTLGKAMGGALGGFTTAKREVIEMLRQRSRPYLFSNSLPPHVVAAGIKAFEMLSTAGNLREQLADNTAYFREKMTAAGFDVKPGVHPISPVMLYDAPLAQRFAERLLEEGIYAIGFFFPVVPQGQARIRTQMSAAHTRAHLDRAIDAFIRIGRELGVIKG</sequence>
<dbReference type="OrthoDB" id="9807157at2"/>
<feature type="binding site" description="in other chain" evidence="7">
    <location>
        <position position="188"/>
    </location>
    <ligand>
        <name>pyridoxal 5'-phosphate</name>
        <dbReference type="ChEBI" id="CHEBI:597326"/>
        <note>ligand shared between dimeric partners</note>
    </ligand>
</feature>
<dbReference type="InterPro" id="IPR015422">
    <property type="entry name" value="PyrdxlP-dep_Trfase_small"/>
</dbReference>
<dbReference type="InterPro" id="IPR004839">
    <property type="entry name" value="Aminotransferase_I/II_large"/>
</dbReference>
<dbReference type="GO" id="GO:0016874">
    <property type="term" value="F:ligase activity"/>
    <property type="evidence" value="ECO:0007669"/>
    <property type="project" value="UniProtKB-KW"/>
</dbReference>
<comment type="cofactor">
    <cofactor evidence="7">
        <name>pyridoxal 5'-phosphate</name>
        <dbReference type="ChEBI" id="CHEBI:597326"/>
    </cofactor>
    <text evidence="7">Binds 1 pyridoxal phosphate per subunit.</text>
</comment>
<comment type="subunit">
    <text evidence="7">Homodimer.</text>
</comment>
<evidence type="ECO:0000313" key="9">
    <source>
        <dbReference type="EMBL" id="KGM54127.1"/>
    </source>
</evidence>
<feature type="binding site" description="in other chain" evidence="7">
    <location>
        <begin position="244"/>
        <end position="247"/>
    </location>
    <ligand>
        <name>pyridoxal 5'-phosphate</name>
        <dbReference type="ChEBI" id="CHEBI:597326"/>
        <note>ligand shared between dimeric partners</note>
    </ligand>
</feature>
<dbReference type="InterPro" id="IPR015424">
    <property type="entry name" value="PyrdxlP-dep_Trfase"/>
</dbReference>
<comment type="pathway">
    <text evidence="7">Amino-acid degradation; L-threonine degradation via oxydo-reductase pathway; glycine from L-threonine: step 2/2.</text>
</comment>
<dbReference type="FunFam" id="3.90.1150.10:FF:000004">
    <property type="entry name" value="2-amino-3-ketobutyrate coenzyme A ligase"/>
    <property type="match status" value="1"/>
</dbReference>
<comment type="catalytic activity">
    <reaction evidence="7">
        <text>glycine + acetyl-CoA = (2S)-2-amino-3-oxobutanoate + CoA</text>
        <dbReference type="Rhea" id="RHEA:20736"/>
        <dbReference type="ChEBI" id="CHEBI:57287"/>
        <dbReference type="ChEBI" id="CHEBI:57288"/>
        <dbReference type="ChEBI" id="CHEBI:57305"/>
        <dbReference type="ChEBI" id="CHEBI:78948"/>
        <dbReference type="EC" id="2.3.1.29"/>
    </reaction>
</comment>
<name>A0A0A0EY94_9GAMM</name>
<proteinExistence type="inferred from homology"/>
<dbReference type="InterPro" id="IPR011282">
    <property type="entry name" value="2am3keto_CoA_ligase"/>
</dbReference>
<comment type="pathway">
    <text evidence="2">Porphyrin-containing compound metabolism; protoporphyrin-IX biosynthesis; 5-aminolevulinate from glycine: step 1/1.</text>
</comment>
<keyword evidence="5 7" id="KW-0663">Pyridoxal phosphate</keyword>
<feature type="binding site" evidence="7">
    <location>
        <position position="371"/>
    </location>
    <ligand>
        <name>substrate</name>
    </ligand>
</feature>
<comment type="caution">
    <text evidence="7">Lacks conserved residue(s) required for the propagation of feature annotation.</text>
</comment>
<dbReference type="GO" id="GO:0030170">
    <property type="term" value="F:pyridoxal phosphate binding"/>
    <property type="evidence" value="ECO:0007669"/>
    <property type="project" value="UniProtKB-UniRule"/>
</dbReference>
<evidence type="ECO:0000313" key="10">
    <source>
        <dbReference type="Proteomes" id="UP000029998"/>
    </source>
</evidence>
<dbReference type="PANTHER" id="PTHR13693:SF102">
    <property type="entry name" value="2-AMINO-3-KETOBUTYRATE COENZYME A LIGASE, MITOCHONDRIAL"/>
    <property type="match status" value="1"/>
</dbReference>
<dbReference type="NCBIfam" id="NF005394">
    <property type="entry name" value="PRK06939.1"/>
    <property type="match status" value="1"/>
</dbReference>
<dbReference type="InterPro" id="IPR050087">
    <property type="entry name" value="AON_synthase_class-II"/>
</dbReference>
<dbReference type="GO" id="GO:0008890">
    <property type="term" value="F:glycine C-acetyltransferase activity"/>
    <property type="evidence" value="ECO:0007669"/>
    <property type="project" value="UniProtKB-UniRule"/>
</dbReference>
<dbReference type="InterPro" id="IPR015421">
    <property type="entry name" value="PyrdxlP-dep_Trfase_major"/>
</dbReference>
<dbReference type="UniPathway" id="UPA00046">
    <property type="reaction ID" value="UER00506"/>
</dbReference>
<comment type="pathway">
    <text evidence="1">Cofactor biosynthesis; biotin biosynthesis.</text>
</comment>
<dbReference type="NCBIfam" id="TIGR01822">
    <property type="entry name" value="2am3keto_CoA"/>
    <property type="match status" value="1"/>
</dbReference>